<dbReference type="Proteomes" id="UP001576776">
    <property type="component" value="Unassembled WGS sequence"/>
</dbReference>
<feature type="domain" description="Cas12f1-like TNB" evidence="7">
    <location>
        <begin position="294"/>
        <end position="359"/>
    </location>
</feature>
<dbReference type="InterPro" id="IPR001959">
    <property type="entry name" value="Transposase"/>
</dbReference>
<reference evidence="8 9" key="1">
    <citation type="submission" date="2024-09" db="EMBL/GenBank/DDBJ databases">
        <title>Floridaenema gen nov. (Aerosakkonemataceae, Aerosakkonematales ord. nov., Cyanobacteria) from benthic tropical and subtropical fresh waters, with the description of four new species.</title>
        <authorList>
            <person name="Moretto J.A."/>
            <person name="Berthold D.E."/>
            <person name="Lefler F.W."/>
            <person name="Huang I.-S."/>
            <person name="Laughinghouse H. IV."/>
        </authorList>
    </citation>
    <scope>NUCLEOTIDE SEQUENCE [LARGE SCALE GENOMIC DNA]</scope>
    <source>
        <strain evidence="8 9">BLCC-F154</strain>
    </source>
</reference>
<gene>
    <name evidence="8" type="ORF">ACE1B6_12430</name>
</gene>
<comment type="caution">
    <text evidence="8">The sequence shown here is derived from an EMBL/GenBank/DDBJ whole genome shotgun (WGS) entry which is preliminary data.</text>
</comment>
<dbReference type="RefSeq" id="WP_413257552.1">
    <property type="nucleotide sequence ID" value="NZ_JBHFNS010000052.1"/>
</dbReference>
<keyword evidence="4" id="KW-0238">DNA-binding</keyword>
<evidence type="ECO:0000259" key="7">
    <source>
        <dbReference type="Pfam" id="PF07282"/>
    </source>
</evidence>
<keyword evidence="8" id="KW-0540">Nuclease</keyword>
<keyword evidence="8" id="KW-0378">Hydrolase</keyword>
<evidence type="ECO:0000313" key="8">
    <source>
        <dbReference type="EMBL" id="MFB2936052.1"/>
    </source>
</evidence>
<organism evidence="8 9">
    <name type="scientific">Floridaenema fluviatile BLCC-F154</name>
    <dbReference type="NCBI Taxonomy" id="3153640"/>
    <lineage>
        <taxon>Bacteria</taxon>
        <taxon>Bacillati</taxon>
        <taxon>Cyanobacteriota</taxon>
        <taxon>Cyanophyceae</taxon>
        <taxon>Oscillatoriophycideae</taxon>
        <taxon>Aerosakkonematales</taxon>
        <taxon>Aerosakkonemataceae</taxon>
        <taxon>Floridanema</taxon>
        <taxon>Floridanema fluviatile</taxon>
    </lineage>
</organism>
<evidence type="ECO:0000256" key="5">
    <source>
        <dbReference type="ARBA" id="ARBA00023172"/>
    </source>
</evidence>
<feature type="domain" description="Probable transposase IS891/IS1136/IS1341" evidence="6">
    <location>
        <begin position="167"/>
        <end position="283"/>
    </location>
</feature>
<dbReference type="EMBL" id="JBHFNS010000052">
    <property type="protein sequence ID" value="MFB2936052.1"/>
    <property type="molecule type" value="Genomic_DNA"/>
</dbReference>
<dbReference type="InterPro" id="IPR010095">
    <property type="entry name" value="Cas12f1-like_TNB"/>
</dbReference>
<sequence length="408" mass="47119">MLVFEAKLQGTKQQYEKLDEAIRTARFVRNSCIKYWIDNKRIGKYELSAYCAVLAKEYPWARKLNSQARQASAERAWSSIARFYDNCKKSQPGKKGFPKFKKHQTHGSVEYKNTGWKLSEDRRYITFTDGFEAGCFKLWGTRDLHFYQLKQIKRVRVVRRADGYYAQFCLDVERVERREPTGKNIGLDVGLTNFYTDSDGRTVENPRHLRESEKALRRLSKKLSRTAKGSKNRAKARNCWSRKHLKVSRQRQDFAVKLARCVIQSHDLVAYEDLQVRNMVKNRRLAKSISDAAWTNFRQWLEYFGKVFGVVTVAVPPHYTSADCSHCGKPVKKSLSQRTHRCPDCGFILDRDWNAAINILEKALRTVGHTGTLALSLVEGNASGDIDLCLGEETPLSKPSHRKRKPKK</sequence>
<dbReference type="PANTHER" id="PTHR30405">
    <property type="entry name" value="TRANSPOSASE"/>
    <property type="match status" value="1"/>
</dbReference>
<keyword evidence="3" id="KW-0815">Transposition</keyword>
<evidence type="ECO:0000256" key="1">
    <source>
        <dbReference type="ARBA" id="ARBA00008761"/>
    </source>
</evidence>
<dbReference type="NCBIfam" id="TIGR01766">
    <property type="entry name" value="IS200/IS605 family accessory protein TnpB-like domain"/>
    <property type="match status" value="1"/>
</dbReference>
<dbReference type="GO" id="GO:0004519">
    <property type="term" value="F:endonuclease activity"/>
    <property type="evidence" value="ECO:0007669"/>
    <property type="project" value="UniProtKB-KW"/>
</dbReference>
<evidence type="ECO:0000256" key="2">
    <source>
        <dbReference type="ARBA" id="ARBA00011044"/>
    </source>
</evidence>
<evidence type="ECO:0000259" key="6">
    <source>
        <dbReference type="Pfam" id="PF01385"/>
    </source>
</evidence>
<dbReference type="NCBIfam" id="NF040570">
    <property type="entry name" value="guided_TnpB"/>
    <property type="match status" value="1"/>
</dbReference>
<dbReference type="InterPro" id="IPR051399">
    <property type="entry name" value="RNA-guided_DNA_endo/Transpos"/>
</dbReference>
<protein>
    <submittedName>
        <fullName evidence="8">RNA-guided endonuclease InsQ/TnpB family protein</fullName>
    </submittedName>
</protein>
<keyword evidence="8" id="KW-0255">Endonuclease</keyword>
<proteinExistence type="inferred from homology"/>
<accession>A0ABV4YB75</accession>
<name>A0ABV4YB75_9CYAN</name>
<keyword evidence="9" id="KW-1185">Reference proteome</keyword>
<evidence type="ECO:0000313" key="9">
    <source>
        <dbReference type="Proteomes" id="UP001576776"/>
    </source>
</evidence>
<dbReference type="PANTHER" id="PTHR30405:SF25">
    <property type="entry name" value="RNA-GUIDED DNA ENDONUCLEASE INSQ-RELATED"/>
    <property type="match status" value="1"/>
</dbReference>
<dbReference type="Pfam" id="PF01385">
    <property type="entry name" value="OrfB_IS605"/>
    <property type="match status" value="1"/>
</dbReference>
<evidence type="ECO:0000256" key="3">
    <source>
        <dbReference type="ARBA" id="ARBA00022578"/>
    </source>
</evidence>
<evidence type="ECO:0000256" key="4">
    <source>
        <dbReference type="ARBA" id="ARBA00023125"/>
    </source>
</evidence>
<keyword evidence="5" id="KW-0233">DNA recombination</keyword>
<dbReference type="Pfam" id="PF07282">
    <property type="entry name" value="Cas12f1-like_TNB"/>
    <property type="match status" value="1"/>
</dbReference>
<comment type="similarity">
    <text evidence="1">In the C-terminal section; belongs to the transposase 35 family.</text>
</comment>
<comment type="similarity">
    <text evidence="2">In the N-terminal section; belongs to the transposase 2 family.</text>
</comment>